<evidence type="ECO:0000256" key="1">
    <source>
        <dbReference type="ARBA" id="ARBA00023122"/>
    </source>
</evidence>
<protein>
    <submittedName>
        <fullName evidence="4">CBS domain-containing protein</fullName>
    </submittedName>
</protein>
<dbReference type="EMBL" id="JACIEK010000001">
    <property type="protein sequence ID" value="MBB3996776.1"/>
    <property type="molecule type" value="Genomic_DNA"/>
</dbReference>
<sequence length="142" mass="15134">MKIESLMTRHVEFASGDDSAAELAVVMGDLDVGALPIGTEGDLLGVITDRDILYRVVAKGLDPTTTVARDIVSFPVIGCRPDDSLQVAMDLMGAHRIRRLAVRSEDGTVVGWLTLADVSRALLLESGTVQSGLRELSRETAG</sequence>
<gene>
    <name evidence="4" type="ORF">GGR04_000597</name>
</gene>
<evidence type="ECO:0000259" key="3">
    <source>
        <dbReference type="PROSITE" id="PS51371"/>
    </source>
</evidence>
<dbReference type="PANTHER" id="PTHR43080:SF2">
    <property type="entry name" value="CBS DOMAIN-CONTAINING PROTEIN"/>
    <property type="match status" value="1"/>
</dbReference>
<evidence type="ECO:0000256" key="2">
    <source>
        <dbReference type="PROSITE-ProRule" id="PRU00703"/>
    </source>
</evidence>
<dbReference type="InterPro" id="IPR000644">
    <property type="entry name" value="CBS_dom"/>
</dbReference>
<feature type="domain" description="CBS" evidence="3">
    <location>
        <begin position="7"/>
        <end position="63"/>
    </location>
</feature>
<organism evidence="4 5">
    <name type="scientific">Aureimonas pseudogalii</name>
    <dbReference type="NCBI Taxonomy" id="1744844"/>
    <lineage>
        <taxon>Bacteria</taxon>
        <taxon>Pseudomonadati</taxon>
        <taxon>Pseudomonadota</taxon>
        <taxon>Alphaproteobacteria</taxon>
        <taxon>Hyphomicrobiales</taxon>
        <taxon>Aurantimonadaceae</taxon>
        <taxon>Aureimonas</taxon>
    </lineage>
</organism>
<evidence type="ECO:0000313" key="4">
    <source>
        <dbReference type="EMBL" id="MBB3996776.1"/>
    </source>
</evidence>
<keyword evidence="5" id="KW-1185">Reference proteome</keyword>
<dbReference type="AlphaFoldDB" id="A0A7W6EB25"/>
<dbReference type="Proteomes" id="UP000542776">
    <property type="component" value="Unassembled WGS sequence"/>
</dbReference>
<accession>A0A7W6EB25</accession>
<feature type="domain" description="CBS" evidence="3">
    <location>
        <begin position="71"/>
        <end position="129"/>
    </location>
</feature>
<dbReference type="SUPFAM" id="SSF54631">
    <property type="entry name" value="CBS-domain pair"/>
    <property type="match status" value="1"/>
</dbReference>
<evidence type="ECO:0000313" key="5">
    <source>
        <dbReference type="Proteomes" id="UP000542776"/>
    </source>
</evidence>
<dbReference type="Pfam" id="PF00571">
    <property type="entry name" value="CBS"/>
    <property type="match status" value="2"/>
</dbReference>
<dbReference type="InterPro" id="IPR051257">
    <property type="entry name" value="Diverse_CBS-Domain"/>
</dbReference>
<dbReference type="PROSITE" id="PS51371">
    <property type="entry name" value="CBS"/>
    <property type="match status" value="2"/>
</dbReference>
<keyword evidence="1 2" id="KW-0129">CBS domain</keyword>
<dbReference type="SMART" id="SM00116">
    <property type="entry name" value="CBS"/>
    <property type="match status" value="2"/>
</dbReference>
<dbReference type="Gene3D" id="3.10.580.10">
    <property type="entry name" value="CBS-domain"/>
    <property type="match status" value="1"/>
</dbReference>
<proteinExistence type="predicted"/>
<reference evidence="4 5" key="1">
    <citation type="submission" date="2020-08" db="EMBL/GenBank/DDBJ databases">
        <title>Genomic Encyclopedia of Type Strains, Phase IV (KMG-IV): sequencing the most valuable type-strain genomes for metagenomic binning, comparative biology and taxonomic classification.</title>
        <authorList>
            <person name="Goeker M."/>
        </authorList>
    </citation>
    <scope>NUCLEOTIDE SEQUENCE [LARGE SCALE GENOMIC DNA]</scope>
    <source>
        <strain evidence="4 5">DSM 102238</strain>
    </source>
</reference>
<dbReference type="InterPro" id="IPR046342">
    <property type="entry name" value="CBS_dom_sf"/>
</dbReference>
<dbReference type="RefSeq" id="WP_183197675.1">
    <property type="nucleotide sequence ID" value="NZ_JACIEK010000001.1"/>
</dbReference>
<comment type="caution">
    <text evidence="4">The sequence shown here is derived from an EMBL/GenBank/DDBJ whole genome shotgun (WGS) entry which is preliminary data.</text>
</comment>
<name>A0A7W6EB25_9HYPH</name>
<dbReference type="PANTHER" id="PTHR43080">
    <property type="entry name" value="CBS DOMAIN-CONTAINING PROTEIN CBSX3, MITOCHONDRIAL"/>
    <property type="match status" value="1"/>
</dbReference>